<sequence length="127" mass="14387">MKTSFFFLSGCEEETETLQPHLSLVMSLSLAPPPLTTPQSLLVLVICLNLFSVIASPPAPHIITNSLFIYFLRRRRRGDEETRRRGDEETRGGRTSSRPDLAGQRAHILVSTHPEKNMELQNISDYH</sequence>
<evidence type="ECO:0000313" key="2">
    <source>
        <dbReference type="EMBL" id="CAB1431602.1"/>
    </source>
</evidence>
<evidence type="ECO:0000313" key="3">
    <source>
        <dbReference type="Proteomes" id="UP001153269"/>
    </source>
</evidence>
<protein>
    <submittedName>
        <fullName evidence="2">Uncharacterized protein</fullName>
    </submittedName>
</protein>
<dbReference type="AlphaFoldDB" id="A0A9N7UJH5"/>
<comment type="caution">
    <text evidence="2">The sequence shown here is derived from an EMBL/GenBank/DDBJ whole genome shotgun (WGS) entry which is preliminary data.</text>
</comment>
<keyword evidence="3" id="KW-1185">Reference proteome</keyword>
<name>A0A9N7UJH5_PLEPL</name>
<accession>A0A9N7UJH5</accession>
<dbReference type="Proteomes" id="UP001153269">
    <property type="component" value="Unassembled WGS sequence"/>
</dbReference>
<proteinExistence type="predicted"/>
<feature type="region of interest" description="Disordered" evidence="1">
    <location>
        <begin position="78"/>
        <end position="105"/>
    </location>
</feature>
<organism evidence="2 3">
    <name type="scientific">Pleuronectes platessa</name>
    <name type="common">European plaice</name>
    <dbReference type="NCBI Taxonomy" id="8262"/>
    <lineage>
        <taxon>Eukaryota</taxon>
        <taxon>Metazoa</taxon>
        <taxon>Chordata</taxon>
        <taxon>Craniata</taxon>
        <taxon>Vertebrata</taxon>
        <taxon>Euteleostomi</taxon>
        <taxon>Actinopterygii</taxon>
        <taxon>Neopterygii</taxon>
        <taxon>Teleostei</taxon>
        <taxon>Neoteleostei</taxon>
        <taxon>Acanthomorphata</taxon>
        <taxon>Carangaria</taxon>
        <taxon>Pleuronectiformes</taxon>
        <taxon>Pleuronectoidei</taxon>
        <taxon>Pleuronectidae</taxon>
        <taxon>Pleuronectes</taxon>
    </lineage>
</organism>
<gene>
    <name evidence="2" type="ORF">PLEPLA_LOCUS19659</name>
</gene>
<dbReference type="EMBL" id="CADEAL010001353">
    <property type="protein sequence ID" value="CAB1431602.1"/>
    <property type="molecule type" value="Genomic_DNA"/>
</dbReference>
<feature type="compositionally biased region" description="Basic and acidic residues" evidence="1">
    <location>
        <begin position="78"/>
        <end position="92"/>
    </location>
</feature>
<reference evidence="2" key="1">
    <citation type="submission" date="2020-03" db="EMBL/GenBank/DDBJ databases">
        <authorList>
            <person name="Weist P."/>
        </authorList>
    </citation>
    <scope>NUCLEOTIDE SEQUENCE</scope>
</reference>
<evidence type="ECO:0000256" key="1">
    <source>
        <dbReference type="SAM" id="MobiDB-lite"/>
    </source>
</evidence>